<sequence length="481" mass="54828">MTSLWETLTVAVMDAALSLHNDAFRQLLPRYRGYECHTVRLWARGRVKEVAEAPGSVVFFPMLVLVLLWRRRHPVVVLRGAEHFTITSFVEHHPIVFFMSRYGTRISDNCTAQRRRFTDIDLPDSFVRARCDLRQLIFLRRLLIGVAQDLPDRPHSTWQRESLRTSHFQLSKTPVRCCVGVKQGPPLSTLIINTVKLTSSSAAETTAHWSCPRPSRSTAFHLATRISAYITFSNLQDPSAMLRRREARTPIVNAYNQRSQAHIVFRCREPGRGLPTGQHVSARRASQASPPPYIAVMASLGEDFQQDNTYRRDEHHRRRHRRTSPSWVRIGLFPFLSSLQQIAVLAVHFPPLPPLRLFTSGIAATAAFFLSSHRYSKLLFLRCISLPCRRYGFSPLALLPPFCFQTYHAQKKDEKGDILAQTTTFVANGRTSSKQENKGVQRYGGSGREIWLSWWKLSVGDMFGWKSPGCAQLIFICLGIT</sequence>
<reference evidence="1 2" key="1">
    <citation type="journal article" date="2010" name="Science">
        <title>Genomic analysis of organismal complexity in the multicellular green alga Volvox carteri.</title>
        <authorList>
            <person name="Prochnik S.E."/>
            <person name="Umen J."/>
            <person name="Nedelcu A.M."/>
            <person name="Hallmann A."/>
            <person name="Miller S.M."/>
            <person name="Nishii I."/>
            <person name="Ferris P."/>
            <person name="Kuo A."/>
            <person name="Mitros T."/>
            <person name="Fritz-Laylin L.K."/>
            <person name="Hellsten U."/>
            <person name="Chapman J."/>
            <person name="Simakov O."/>
            <person name="Rensing S.A."/>
            <person name="Terry A."/>
            <person name="Pangilinan J."/>
            <person name="Kapitonov V."/>
            <person name="Jurka J."/>
            <person name="Salamov A."/>
            <person name="Shapiro H."/>
            <person name="Schmutz J."/>
            <person name="Grimwood J."/>
            <person name="Lindquist E."/>
            <person name="Lucas S."/>
            <person name="Grigoriev I.V."/>
            <person name="Schmitt R."/>
            <person name="Kirk D."/>
            <person name="Rokhsar D.S."/>
        </authorList>
    </citation>
    <scope>NUCLEOTIDE SEQUENCE [LARGE SCALE GENOMIC DNA]</scope>
    <source>
        <strain evidence="2">f. Nagariensis / Eve</strain>
    </source>
</reference>
<dbReference type="KEGG" id="vcn:VOLCADRAFT_101046"/>
<accession>D8ULM1</accession>
<organism evidence="2">
    <name type="scientific">Volvox carteri f. nagariensis</name>
    <dbReference type="NCBI Taxonomy" id="3068"/>
    <lineage>
        <taxon>Eukaryota</taxon>
        <taxon>Viridiplantae</taxon>
        <taxon>Chlorophyta</taxon>
        <taxon>core chlorophytes</taxon>
        <taxon>Chlorophyceae</taxon>
        <taxon>CS clade</taxon>
        <taxon>Chlamydomonadales</taxon>
        <taxon>Volvocaceae</taxon>
        <taxon>Volvox</taxon>
    </lineage>
</organism>
<gene>
    <name evidence="1" type="ORF">VOLCADRAFT_101046</name>
</gene>
<evidence type="ECO:0000313" key="1">
    <source>
        <dbReference type="EMBL" id="EFJ39378.1"/>
    </source>
</evidence>
<name>D8ULM1_VOLCA</name>
<dbReference type="eggNOG" id="ENOG502S6IR">
    <property type="taxonomic scope" value="Eukaryota"/>
</dbReference>
<dbReference type="AlphaFoldDB" id="D8ULM1"/>
<dbReference type="InParanoid" id="D8ULM1"/>
<dbReference type="RefSeq" id="XP_002959557.1">
    <property type="nucleotide sequence ID" value="XM_002959511.1"/>
</dbReference>
<dbReference type="Proteomes" id="UP000001058">
    <property type="component" value="Unassembled WGS sequence"/>
</dbReference>
<dbReference type="GeneID" id="9614363"/>
<dbReference type="EMBL" id="GL378624">
    <property type="protein sequence ID" value="EFJ39378.1"/>
    <property type="molecule type" value="Genomic_DNA"/>
</dbReference>
<protein>
    <submittedName>
        <fullName evidence="1">Uncharacterized protein</fullName>
    </submittedName>
</protein>
<keyword evidence="2" id="KW-1185">Reference proteome</keyword>
<proteinExistence type="predicted"/>
<evidence type="ECO:0000313" key="2">
    <source>
        <dbReference type="Proteomes" id="UP000001058"/>
    </source>
</evidence>